<dbReference type="PANTHER" id="PTHR33784">
    <property type="entry name" value="OS05G0482100 PROTEIN"/>
    <property type="match status" value="1"/>
</dbReference>
<accession>A0A444XRG1</accession>
<feature type="domain" description="At2g35280-like TPR" evidence="1">
    <location>
        <begin position="321"/>
        <end position="372"/>
    </location>
</feature>
<dbReference type="Proteomes" id="UP000289738">
    <property type="component" value="Chromosome B09"/>
</dbReference>
<dbReference type="EMBL" id="SDMP01000019">
    <property type="protein sequence ID" value="RYQ92115.1"/>
    <property type="molecule type" value="Genomic_DNA"/>
</dbReference>
<sequence>MHTIVTRGKNGHAIGRTYYPLKTIPFDIWVSITTRVASYSIQDLFNMQATCRLFAAVCSSDAAYKHALVSELPVACLLYHSGRAAMGFLSRCATVRNPAALLRLGMVALFWLGHRRGGIQTVTEAAELGDVEACYLSAMLLLSLNDKDDDEIRRGFAFFNVVCESSAVERYREVFTQVFAGPWSEINPTDPTEAIACRFGSCSTRGTIGIASDLSGVSCVQCLAEHKVRNFLVTVYALQMDGTSKTSKKKGIVPVEHECPLNILSRNLWVRIATKVASYSIRDLFNMQATCKVFLDAGSSDAVYQHATMWHIRLVSFLFYLDRPERRFLDRCVEVRNADAILRQGMTEYFWIGRRDIGMELLDRASTEGSVELGTV</sequence>
<proteinExistence type="predicted"/>
<keyword evidence="3" id="KW-1185">Reference proteome</keyword>
<dbReference type="InterPro" id="IPR040338">
    <property type="entry name" value="At1g67623-like"/>
</dbReference>
<dbReference type="STRING" id="3818.A0A444XRG1"/>
<evidence type="ECO:0000313" key="3">
    <source>
        <dbReference type="Proteomes" id="UP000289738"/>
    </source>
</evidence>
<dbReference type="AlphaFoldDB" id="A0A444XRG1"/>
<comment type="caution">
    <text evidence="2">The sequence shown here is derived from an EMBL/GenBank/DDBJ whole genome shotgun (WGS) entry which is preliminary data.</text>
</comment>
<evidence type="ECO:0000313" key="2">
    <source>
        <dbReference type="EMBL" id="RYQ92115.1"/>
    </source>
</evidence>
<reference evidence="2 3" key="1">
    <citation type="submission" date="2019-01" db="EMBL/GenBank/DDBJ databases">
        <title>Sequencing of cultivated peanut Arachis hypogaea provides insights into genome evolution and oil improvement.</title>
        <authorList>
            <person name="Chen X."/>
        </authorList>
    </citation>
    <scope>NUCLEOTIDE SEQUENCE [LARGE SCALE GENOMIC DNA]</scope>
    <source>
        <strain evidence="3">cv. Fuhuasheng</strain>
        <tissue evidence="2">Leaves</tissue>
    </source>
</reference>
<organism evidence="2 3">
    <name type="scientific">Arachis hypogaea</name>
    <name type="common">Peanut</name>
    <dbReference type="NCBI Taxonomy" id="3818"/>
    <lineage>
        <taxon>Eukaryota</taxon>
        <taxon>Viridiplantae</taxon>
        <taxon>Streptophyta</taxon>
        <taxon>Embryophyta</taxon>
        <taxon>Tracheophyta</taxon>
        <taxon>Spermatophyta</taxon>
        <taxon>Magnoliopsida</taxon>
        <taxon>eudicotyledons</taxon>
        <taxon>Gunneridae</taxon>
        <taxon>Pentapetalae</taxon>
        <taxon>rosids</taxon>
        <taxon>fabids</taxon>
        <taxon>Fabales</taxon>
        <taxon>Fabaceae</taxon>
        <taxon>Papilionoideae</taxon>
        <taxon>50 kb inversion clade</taxon>
        <taxon>dalbergioids sensu lato</taxon>
        <taxon>Dalbergieae</taxon>
        <taxon>Pterocarpus clade</taxon>
        <taxon>Arachis</taxon>
    </lineage>
</organism>
<feature type="domain" description="At2g35280-like TPR" evidence="1">
    <location>
        <begin position="83"/>
        <end position="178"/>
    </location>
</feature>
<evidence type="ECO:0000259" key="1">
    <source>
        <dbReference type="Pfam" id="PF23310"/>
    </source>
</evidence>
<gene>
    <name evidence="2" type="ORF">Ahy_B09g098252</name>
</gene>
<protein>
    <recommendedName>
        <fullName evidence="1">At2g35280-like TPR domain-containing protein</fullName>
    </recommendedName>
</protein>
<dbReference type="Pfam" id="PF23310">
    <property type="entry name" value="TPR_27"/>
    <property type="match status" value="2"/>
</dbReference>
<name>A0A444XRG1_ARAHY</name>
<dbReference type="PANTHER" id="PTHR33784:SF49">
    <property type="entry name" value="F-BOX PROTEIN"/>
    <property type="match status" value="1"/>
</dbReference>
<dbReference type="InterPro" id="IPR057136">
    <property type="entry name" value="At2g35280_TPR_dom"/>
</dbReference>